<sequence length="394" mass="44239">MTDQSEYLKSDKLVTAHYGEEYEHYYNAVVPPIFMNSLNVFETIDDYYDSDKTDKHTYCYGRVQNPTVRILEDKVAALEHGTGALAFASGMAAATTAVLTVCKTKSHVVCIRNAYGPLKTFLNEYCREHLDMSVTYVKGDEPEEFENAVTDQTDLIILESPSSVVLSLQDIQAVSRTARKHHAYVYIDNSFCTPIYQKPLELGADIVMHTTSKYMGGHSDIIGGVLAVKDEELMARLRQQRELFGGIIGPMEAWLIIRGLRTMEVRVERHQATAMDIAAFLENHPKVRKVYYPGLLSHPQYELMKRQQSGNTGLLSFEIEGSTEQAKEVAKRLKLFKIGVSWGGFESLVCMPHARQDKESCQFLGADQNVLRIHCGLEGADVLKADLEHALSCL</sequence>
<comment type="similarity">
    <text evidence="8">Belongs to the trans-sulfuration enzymes family.</text>
</comment>
<dbReference type="FunFam" id="3.40.640.10:FF:000046">
    <property type="entry name" value="Cystathionine gamma-lyase"/>
    <property type="match status" value="1"/>
</dbReference>
<dbReference type="PIRSF" id="PIRSF001434">
    <property type="entry name" value="CGS"/>
    <property type="match status" value="1"/>
</dbReference>
<dbReference type="SUPFAM" id="SSF53383">
    <property type="entry name" value="PLP-dependent transferases"/>
    <property type="match status" value="1"/>
</dbReference>
<comment type="catalytic activity">
    <reaction evidence="5">
        <text>L-homocysteine + H2O = 2-oxobutanoate + hydrogen sulfide + NH4(+) + H(+)</text>
        <dbReference type="Rhea" id="RHEA:14501"/>
        <dbReference type="ChEBI" id="CHEBI:15377"/>
        <dbReference type="ChEBI" id="CHEBI:15378"/>
        <dbReference type="ChEBI" id="CHEBI:16763"/>
        <dbReference type="ChEBI" id="CHEBI:28938"/>
        <dbReference type="ChEBI" id="CHEBI:29919"/>
        <dbReference type="ChEBI" id="CHEBI:58199"/>
        <dbReference type="EC" id="4.4.1.2"/>
    </reaction>
    <physiologicalReaction direction="left-to-right" evidence="5">
        <dbReference type="Rhea" id="RHEA:14502"/>
    </physiologicalReaction>
</comment>
<dbReference type="PANTHER" id="PTHR11808:SF80">
    <property type="entry name" value="CYSTATHIONINE GAMMA-LYASE"/>
    <property type="match status" value="1"/>
</dbReference>
<accession>A0A174LKL5</accession>
<dbReference type="GO" id="GO:0019346">
    <property type="term" value="P:transsulfuration"/>
    <property type="evidence" value="ECO:0007669"/>
    <property type="project" value="InterPro"/>
</dbReference>
<dbReference type="InterPro" id="IPR015422">
    <property type="entry name" value="PyrdxlP-dep_Trfase_small"/>
</dbReference>
<evidence type="ECO:0000256" key="8">
    <source>
        <dbReference type="RuleBase" id="RU362118"/>
    </source>
</evidence>
<evidence type="ECO:0000313" key="9">
    <source>
        <dbReference type="EMBL" id="CUP23256.1"/>
    </source>
</evidence>
<dbReference type="GO" id="GO:0005737">
    <property type="term" value="C:cytoplasm"/>
    <property type="evidence" value="ECO:0007669"/>
    <property type="project" value="TreeGrafter"/>
</dbReference>
<dbReference type="EC" id="4.4.1.2" evidence="3"/>
<evidence type="ECO:0000256" key="1">
    <source>
        <dbReference type="ARBA" id="ARBA00001933"/>
    </source>
</evidence>
<dbReference type="GO" id="GO:0018826">
    <property type="term" value="F:methionine gamma-lyase activity"/>
    <property type="evidence" value="ECO:0007669"/>
    <property type="project" value="UniProtKB-EC"/>
</dbReference>
<dbReference type="InterPro" id="IPR015424">
    <property type="entry name" value="PyrdxlP-dep_Trfase"/>
</dbReference>
<reference evidence="9 10" key="1">
    <citation type="submission" date="2015-09" db="EMBL/GenBank/DDBJ databases">
        <authorList>
            <consortium name="Pathogen Informatics"/>
        </authorList>
    </citation>
    <scope>NUCLEOTIDE SEQUENCE [LARGE SCALE GENOMIC DNA]</scope>
    <source>
        <strain evidence="9 10">2789STDY5608850</strain>
    </source>
</reference>
<organism evidence="9 10">
    <name type="scientific">Hungatella hathewayi</name>
    <dbReference type="NCBI Taxonomy" id="154046"/>
    <lineage>
        <taxon>Bacteria</taxon>
        <taxon>Bacillati</taxon>
        <taxon>Bacillota</taxon>
        <taxon>Clostridia</taxon>
        <taxon>Lachnospirales</taxon>
        <taxon>Lachnospiraceae</taxon>
        <taxon>Hungatella</taxon>
    </lineage>
</organism>
<comment type="cofactor">
    <cofactor evidence="1 8">
        <name>pyridoxal 5'-phosphate</name>
        <dbReference type="ChEBI" id="CHEBI:597326"/>
    </cofactor>
</comment>
<evidence type="ECO:0000256" key="6">
    <source>
        <dbReference type="ARBA" id="ARBA00052699"/>
    </source>
</evidence>
<evidence type="ECO:0000256" key="5">
    <source>
        <dbReference type="ARBA" id="ARBA00048780"/>
    </source>
</evidence>
<keyword evidence="2 7" id="KW-0663">Pyridoxal phosphate</keyword>
<evidence type="ECO:0000256" key="3">
    <source>
        <dbReference type="ARBA" id="ARBA00047175"/>
    </source>
</evidence>
<comment type="catalytic activity">
    <reaction evidence="6">
        <text>L-methionine + H2O = methanethiol + 2-oxobutanoate + NH4(+)</text>
        <dbReference type="Rhea" id="RHEA:23800"/>
        <dbReference type="ChEBI" id="CHEBI:15377"/>
        <dbReference type="ChEBI" id="CHEBI:16007"/>
        <dbReference type="ChEBI" id="CHEBI:16763"/>
        <dbReference type="ChEBI" id="CHEBI:28938"/>
        <dbReference type="ChEBI" id="CHEBI:57844"/>
        <dbReference type="EC" id="4.4.1.11"/>
    </reaction>
    <physiologicalReaction direction="left-to-right" evidence="6">
        <dbReference type="Rhea" id="RHEA:23801"/>
    </physiologicalReaction>
</comment>
<name>A0A174LKL5_9FIRM</name>
<dbReference type="PANTHER" id="PTHR11808">
    <property type="entry name" value="TRANS-SULFURATION ENZYME FAMILY MEMBER"/>
    <property type="match status" value="1"/>
</dbReference>
<dbReference type="CDD" id="cd00614">
    <property type="entry name" value="CGS_like"/>
    <property type="match status" value="1"/>
</dbReference>
<dbReference type="EMBL" id="CYZE01000022">
    <property type="protein sequence ID" value="CUP23256.1"/>
    <property type="molecule type" value="Genomic_DNA"/>
</dbReference>
<evidence type="ECO:0000313" key="10">
    <source>
        <dbReference type="Proteomes" id="UP000095651"/>
    </source>
</evidence>
<dbReference type="RefSeq" id="WP_055659833.1">
    <property type="nucleotide sequence ID" value="NZ_CABIXC010000022.1"/>
</dbReference>
<protein>
    <recommendedName>
        <fullName evidence="3">homocysteine desulfhydrase</fullName>
        <ecNumber evidence="3">4.4.1.2</ecNumber>
    </recommendedName>
    <alternativeName>
        <fullName evidence="4">Homocysteine desulfhydrase</fullName>
    </alternativeName>
</protein>
<dbReference type="AlphaFoldDB" id="A0A174LKL5"/>
<keyword evidence="9" id="KW-0456">Lyase</keyword>
<proteinExistence type="inferred from homology"/>
<evidence type="ECO:0000256" key="7">
    <source>
        <dbReference type="PIRSR" id="PIRSR001434-2"/>
    </source>
</evidence>
<dbReference type="Pfam" id="PF01053">
    <property type="entry name" value="Cys_Met_Meta_PP"/>
    <property type="match status" value="1"/>
</dbReference>
<dbReference type="Gene3D" id="3.40.640.10">
    <property type="entry name" value="Type I PLP-dependent aspartate aminotransferase-like (Major domain)"/>
    <property type="match status" value="1"/>
</dbReference>
<evidence type="ECO:0000256" key="4">
    <source>
        <dbReference type="ARBA" id="ARBA00047199"/>
    </source>
</evidence>
<dbReference type="GO" id="GO:0030170">
    <property type="term" value="F:pyridoxal phosphate binding"/>
    <property type="evidence" value="ECO:0007669"/>
    <property type="project" value="InterPro"/>
</dbReference>
<gene>
    <name evidence="9" type="primary">mccB</name>
    <name evidence="9" type="ORF">ERS852407_05363</name>
</gene>
<dbReference type="Gene3D" id="3.90.1150.10">
    <property type="entry name" value="Aspartate Aminotransferase, domain 1"/>
    <property type="match status" value="1"/>
</dbReference>
<dbReference type="GO" id="GO:0047982">
    <property type="term" value="F:homocysteine desulfhydrase activity"/>
    <property type="evidence" value="ECO:0007669"/>
    <property type="project" value="UniProtKB-EC"/>
</dbReference>
<dbReference type="InterPro" id="IPR015421">
    <property type="entry name" value="PyrdxlP-dep_Trfase_major"/>
</dbReference>
<dbReference type="Proteomes" id="UP000095651">
    <property type="component" value="Unassembled WGS sequence"/>
</dbReference>
<evidence type="ECO:0000256" key="2">
    <source>
        <dbReference type="ARBA" id="ARBA00022898"/>
    </source>
</evidence>
<dbReference type="InterPro" id="IPR000277">
    <property type="entry name" value="Cys/Met-Metab_PyrdxlP-dep_enz"/>
</dbReference>
<feature type="modified residue" description="N6-(pyridoxal phosphate)lysine" evidence="7">
    <location>
        <position position="213"/>
    </location>
</feature>